<keyword evidence="3" id="KW-1185">Reference proteome</keyword>
<protein>
    <recommendedName>
        <fullName evidence="4">Secreted protein</fullName>
    </recommendedName>
</protein>
<dbReference type="Proteomes" id="UP001363622">
    <property type="component" value="Unassembled WGS sequence"/>
</dbReference>
<keyword evidence="1" id="KW-0732">Signal</keyword>
<gene>
    <name evidence="2" type="ORF">IWZ03DRAFT_372649</name>
</gene>
<evidence type="ECO:0000256" key="1">
    <source>
        <dbReference type="SAM" id="SignalP"/>
    </source>
</evidence>
<reference evidence="2 3" key="1">
    <citation type="submission" date="2024-04" db="EMBL/GenBank/DDBJ databases">
        <title>Phyllosticta paracitricarpa is synonymous to the EU quarantine fungus P. citricarpa based on phylogenomic analyses.</title>
        <authorList>
            <consortium name="Lawrence Berkeley National Laboratory"/>
            <person name="Van Ingen-Buijs V.A."/>
            <person name="Van Westerhoven A.C."/>
            <person name="Haridas S."/>
            <person name="Skiadas P."/>
            <person name="Martin F."/>
            <person name="Groenewald J.Z."/>
            <person name="Crous P.W."/>
            <person name="Seidl M.F."/>
        </authorList>
    </citation>
    <scope>NUCLEOTIDE SEQUENCE [LARGE SCALE GENOMIC DNA]</scope>
    <source>
        <strain evidence="2 3">CBS 123371</strain>
    </source>
</reference>
<comment type="caution">
    <text evidence="2">The sequence shown here is derived from an EMBL/GenBank/DDBJ whole genome shotgun (WGS) entry which is preliminary data.</text>
</comment>
<feature type="signal peptide" evidence="1">
    <location>
        <begin position="1"/>
        <end position="17"/>
    </location>
</feature>
<organism evidence="2 3">
    <name type="scientific">Phyllosticta citriasiana</name>
    <dbReference type="NCBI Taxonomy" id="595635"/>
    <lineage>
        <taxon>Eukaryota</taxon>
        <taxon>Fungi</taxon>
        <taxon>Dikarya</taxon>
        <taxon>Ascomycota</taxon>
        <taxon>Pezizomycotina</taxon>
        <taxon>Dothideomycetes</taxon>
        <taxon>Dothideomycetes incertae sedis</taxon>
        <taxon>Botryosphaeriales</taxon>
        <taxon>Phyllostictaceae</taxon>
        <taxon>Phyllosticta</taxon>
    </lineage>
</organism>
<feature type="chain" id="PRO_5047246511" description="Secreted protein" evidence="1">
    <location>
        <begin position="18"/>
        <end position="106"/>
    </location>
</feature>
<accession>A0ABR1KRX9</accession>
<evidence type="ECO:0008006" key="4">
    <source>
        <dbReference type="Google" id="ProtNLM"/>
    </source>
</evidence>
<evidence type="ECO:0000313" key="3">
    <source>
        <dbReference type="Proteomes" id="UP001363622"/>
    </source>
</evidence>
<proteinExistence type="predicted"/>
<dbReference type="EMBL" id="JBBPHU010000003">
    <property type="protein sequence ID" value="KAK7520289.1"/>
    <property type="molecule type" value="Genomic_DNA"/>
</dbReference>
<evidence type="ECO:0000313" key="2">
    <source>
        <dbReference type="EMBL" id="KAK7520289.1"/>
    </source>
</evidence>
<name>A0ABR1KRX9_9PEZI</name>
<sequence length="106" mass="10984">MLVVLARLLLYCSIVCTLLDSSAPFLECPVATLESSDPQACLPVSPVLGSAAADLAPNAAHGYTSRLQPSPHLLRTAACHRAKSAPSPFPTAVTTNLDLEVASVLS</sequence>